<gene>
    <name evidence="2" type="ORF">A3H61_00145</name>
</gene>
<keyword evidence="1" id="KW-0812">Transmembrane</keyword>
<protein>
    <recommendedName>
        <fullName evidence="4">TVP38/TMEM64 family membrane protein</fullName>
    </recommendedName>
</protein>
<accession>A0A1G2A943</accession>
<comment type="caution">
    <text evidence="2">The sequence shown here is derived from an EMBL/GenBank/DDBJ whole genome shotgun (WGS) entry which is preliminary data.</text>
</comment>
<organism evidence="2 3">
    <name type="scientific">Candidatus Jacksonbacteria bacterium RIFCSPLOWO2_02_FULL_44_20</name>
    <dbReference type="NCBI Taxonomy" id="1798460"/>
    <lineage>
        <taxon>Bacteria</taxon>
        <taxon>Candidatus Jacksoniibacteriota</taxon>
    </lineage>
</organism>
<feature type="transmembrane region" description="Helical" evidence="1">
    <location>
        <begin position="168"/>
        <end position="187"/>
    </location>
</feature>
<dbReference type="Proteomes" id="UP000178315">
    <property type="component" value="Unassembled WGS sequence"/>
</dbReference>
<evidence type="ECO:0000313" key="3">
    <source>
        <dbReference type="Proteomes" id="UP000178315"/>
    </source>
</evidence>
<keyword evidence="1" id="KW-0472">Membrane</keyword>
<feature type="transmembrane region" description="Helical" evidence="1">
    <location>
        <begin position="45"/>
        <end position="72"/>
    </location>
</feature>
<name>A0A1G2A943_9BACT</name>
<sequence length="188" mass="21476">MYLTQIKQKIQYPKLFFLLSCIIFAYVFSRMHFFSEFAEQISWNAYILIFFAGFLFSYGFTAPFAVGFLVSLASQVDIFIAAPLAGIGAVLADFIIFRFIRTSFSDEFEKLKLTYIFQKIRAIFDKRFSNSFKKYLLWTIAGFLIASPLPDEFGVSLISGFSNINQKIFSAFAFCLNTIGIFVVLSIA</sequence>
<proteinExistence type="predicted"/>
<feature type="transmembrane region" description="Helical" evidence="1">
    <location>
        <begin position="78"/>
        <end position="100"/>
    </location>
</feature>
<keyword evidence="1" id="KW-1133">Transmembrane helix</keyword>
<evidence type="ECO:0000256" key="1">
    <source>
        <dbReference type="SAM" id="Phobius"/>
    </source>
</evidence>
<dbReference type="AlphaFoldDB" id="A0A1G2A943"/>
<evidence type="ECO:0000313" key="2">
    <source>
        <dbReference type="EMBL" id="OGY73322.1"/>
    </source>
</evidence>
<feature type="transmembrane region" description="Helical" evidence="1">
    <location>
        <begin position="135"/>
        <end position="162"/>
    </location>
</feature>
<evidence type="ECO:0008006" key="4">
    <source>
        <dbReference type="Google" id="ProtNLM"/>
    </source>
</evidence>
<dbReference type="EMBL" id="MHJU01000013">
    <property type="protein sequence ID" value="OGY73322.1"/>
    <property type="molecule type" value="Genomic_DNA"/>
</dbReference>
<reference evidence="2 3" key="1">
    <citation type="journal article" date="2016" name="Nat. Commun.">
        <title>Thousands of microbial genomes shed light on interconnected biogeochemical processes in an aquifer system.</title>
        <authorList>
            <person name="Anantharaman K."/>
            <person name="Brown C.T."/>
            <person name="Hug L.A."/>
            <person name="Sharon I."/>
            <person name="Castelle C.J."/>
            <person name="Probst A.J."/>
            <person name="Thomas B.C."/>
            <person name="Singh A."/>
            <person name="Wilkins M.J."/>
            <person name="Karaoz U."/>
            <person name="Brodie E.L."/>
            <person name="Williams K.H."/>
            <person name="Hubbard S.S."/>
            <person name="Banfield J.F."/>
        </authorList>
    </citation>
    <scope>NUCLEOTIDE SEQUENCE [LARGE SCALE GENOMIC DNA]</scope>
</reference>
<feature type="transmembrane region" description="Helical" evidence="1">
    <location>
        <begin position="15"/>
        <end position="33"/>
    </location>
</feature>